<keyword evidence="1" id="KW-0696">RNA-directed RNA polymerase</keyword>
<gene>
    <name evidence="1" type="primary">RdRp</name>
</gene>
<organism evidence="1">
    <name type="scientific">Patawa virus</name>
    <dbReference type="NCBI Taxonomy" id="1545496"/>
    <lineage>
        <taxon>Viruses</taxon>
        <taxon>Riboviria</taxon>
        <taxon>Orthornavirae</taxon>
        <taxon>Negarnaviricota</taxon>
        <taxon>Polyploviricotina</taxon>
        <taxon>Bunyaviricetes</taxon>
        <taxon>Hareavirales</taxon>
        <taxon>Arenaviridae</taxon>
    </lineage>
</organism>
<accession>A0A088Q123</accession>
<dbReference type="Pfam" id="PF06317">
    <property type="entry name" value="Arena_RNA_pol"/>
    <property type="match status" value="1"/>
</dbReference>
<dbReference type="InterPro" id="IPR010453">
    <property type="entry name" value="RNA_pol_arenavir"/>
</dbReference>
<reference evidence="1" key="1">
    <citation type="submission" date="2014-04" db="EMBL/GenBank/DDBJ databases">
        <title>'Patawa', a new Arenavirus hosted by forest rodents in French Guiana.</title>
        <authorList>
            <person name="Lavergne A."/>
            <person name="de Thoisy B."/>
            <person name="Donato D."/>
            <person name="Guidez A."/>
            <person name="Catzeflis F."/>
            <person name="Lacoste V."/>
        </authorList>
    </citation>
    <scope>NUCLEOTIDE SEQUENCE</scope>
    <source>
        <strain evidence="1">V3072</strain>
    </source>
</reference>
<proteinExistence type="predicted"/>
<evidence type="ECO:0000313" key="1">
    <source>
        <dbReference type="EMBL" id="AIN76888.1"/>
    </source>
</evidence>
<dbReference type="GO" id="GO:0019079">
    <property type="term" value="P:viral genome replication"/>
    <property type="evidence" value="ECO:0007669"/>
    <property type="project" value="InterPro"/>
</dbReference>
<protein>
    <submittedName>
        <fullName evidence="1">RNA-dependent RNA polymerase</fullName>
    </submittedName>
</protein>
<name>A0A088Q123_9VIRU</name>
<keyword evidence="1" id="KW-0808">Transferase</keyword>
<dbReference type="EMBL" id="KJ668829">
    <property type="protein sequence ID" value="AIN76888.1"/>
    <property type="molecule type" value="Genomic_RNA"/>
</dbReference>
<feature type="non-terminal residue" evidence="1">
    <location>
        <position position="1"/>
    </location>
</feature>
<feature type="non-terminal residue" evidence="1">
    <location>
        <position position="405"/>
    </location>
</feature>
<keyword evidence="1" id="KW-0548">Nucleotidyltransferase</keyword>
<dbReference type="GO" id="GO:0003968">
    <property type="term" value="F:RNA-directed RNA polymerase activity"/>
    <property type="evidence" value="ECO:0007669"/>
    <property type="project" value="UniProtKB-KW"/>
</dbReference>
<sequence length="405" mass="46181">MEPKIDFGSVVMNLDSTPNLDSEAENKFIIDLTKLFSKKADTNNLKIPGIDKDLMSVCVSCFNNGLLSLKGTLTRDPQSPSFTSTALDLSSNKSVVVPKLDELGQVITQYDYQTLLSAVVVDMAQSFKDKLQYKLDRKSLQYSIYKRLTNLISVKQRKQVKDLEMTEEEFLDSVDEETLRLISDVESNVLDCLGKMKEDSKDSKELNANIHMGNKSSLSLRDIWSQDVLDVILTETSYHEVKDFDPSLFPLETYEELCQTIYDSDLRGMFFNDRVVNPCPLELLVKNLTLKNFNDEDYFECFKYILIGAGFDNRVGRYDHRSRSRLGFKETAIKTKEVSRISTRESNSESIAKRLDKSFFTNSSLRNLCFYSEESPTSRTTVSSDVGKLKFGLSYKEQVGSNREL</sequence>